<dbReference type="GO" id="GO:0140359">
    <property type="term" value="F:ABC-type transporter activity"/>
    <property type="evidence" value="ECO:0007669"/>
    <property type="project" value="InterPro"/>
</dbReference>
<reference evidence="8 9" key="1">
    <citation type="submission" date="2015-05" db="EMBL/GenBank/DDBJ databases">
        <title>Whole genome sequence of Bacillus thuringiensis serovar tolworthi Pasteur Institute Standard strain.</title>
        <authorList>
            <person name="Kanda K."/>
            <person name="Nakashima K."/>
            <person name="Nagano Y."/>
        </authorList>
    </citation>
    <scope>NUCLEOTIDE SEQUENCE [LARGE SCALE GENOMIC DNA]</scope>
    <source>
        <strain evidence="8 9">Pasteur Institute Standard strain</strain>
    </source>
</reference>
<evidence type="ECO:0000313" key="8">
    <source>
        <dbReference type="EMBL" id="BAR86579.1"/>
    </source>
</evidence>
<evidence type="ECO:0000256" key="5">
    <source>
        <dbReference type="SAM" id="Coils"/>
    </source>
</evidence>
<evidence type="ECO:0000256" key="2">
    <source>
        <dbReference type="ARBA" id="ARBA00022692"/>
    </source>
</evidence>
<dbReference type="InterPro" id="IPR017500">
    <property type="entry name" value="Phage_infect_YhgE_N"/>
</dbReference>
<keyword evidence="4 6" id="KW-0472">Membrane</keyword>
<dbReference type="AlphaFoldDB" id="A0A9W4EX12"/>
<dbReference type="Gene3D" id="3.40.1710.10">
    <property type="entry name" value="abc type-2 transporter like domain"/>
    <property type="match status" value="1"/>
</dbReference>
<evidence type="ECO:0000256" key="3">
    <source>
        <dbReference type="ARBA" id="ARBA00022989"/>
    </source>
</evidence>
<feature type="domain" description="ABC-2 type transporter transmembrane" evidence="7">
    <location>
        <begin position="22"/>
        <end position="161"/>
    </location>
</feature>
<comment type="subcellular location">
    <subcellularLocation>
        <location evidence="1">Membrane</location>
        <topology evidence="1">Multi-pass membrane protein</topology>
    </subcellularLocation>
</comment>
<dbReference type="PANTHER" id="PTHR43077">
    <property type="entry name" value="TRANSPORT PERMEASE YVFS-RELATED"/>
    <property type="match status" value="1"/>
</dbReference>
<evidence type="ECO:0000256" key="1">
    <source>
        <dbReference type="ARBA" id="ARBA00004141"/>
    </source>
</evidence>
<feature type="transmembrane region" description="Helical" evidence="6">
    <location>
        <begin position="814"/>
        <end position="835"/>
    </location>
</feature>
<dbReference type="InterPro" id="IPR051328">
    <property type="entry name" value="T7SS_ABC-Transporter"/>
</dbReference>
<evidence type="ECO:0000256" key="4">
    <source>
        <dbReference type="ARBA" id="ARBA00023136"/>
    </source>
</evidence>
<name>A0A9W4EX12_BACTO</name>
<accession>A0A9W4EX12</accession>
<dbReference type="GO" id="GO:0016020">
    <property type="term" value="C:membrane"/>
    <property type="evidence" value="ECO:0007669"/>
    <property type="project" value="UniProtKB-SubCell"/>
</dbReference>
<evidence type="ECO:0000259" key="7">
    <source>
        <dbReference type="Pfam" id="PF12698"/>
    </source>
</evidence>
<feature type="coiled-coil region" evidence="5">
    <location>
        <begin position="440"/>
        <end position="511"/>
    </location>
</feature>
<proteinExistence type="predicted"/>
<feature type="transmembrane region" description="Helical" evidence="6">
    <location>
        <begin position="746"/>
        <end position="765"/>
    </location>
</feature>
<dbReference type="InterPro" id="IPR013525">
    <property type="entry name" value="ABC2_TM"/>
</dbReference>
<feature type="transmembrane region" description="Helical" evidence="6">
    <location>
        <begin position="20"/>
        <end position="38"/>
    </location>
</feature>
<gene>
    <name evidence="8" type="ORF">KNN_05778</name>
</gene>
<dbReference type="PANTHER" id="PTHR43077:SF10">
    <property type="entry name" value="TRANSPORT PERMEASE PROTEIN"/>
    <property type="match status" value="1"/>
</dbReference>
<keyword evidence="3 6" id="KW-1133">Transmembrane helix</keyword>
<dbReference type="Pfam" id="PF12698">
    <property type="entry name" value="ABC2_membrane_3"/>
    <property type="match status" value="1"/>
</dbReference>
<dbReference type="Proteomes" id="UP000055316">
    <property type="component" value="Chromosome"/>
</dbReference>
<evidence type="ECO:0000256" key="6">
    <source>
        <dbReference type="SAM" id="Phobius"/>
    </source>
</evidence>
<feature type="transmembrane region" description="Helical" evidence="6">
    <location>
        <begin position="785"/>
        <end position="808"/>
    </location>
</feature>
<dbReference type="NCBIfam" id="TIGR03061">
    <property type="entry name" value="pip_yhgE_Nterm"/>
    <property type="match status" value="1"/>
</dbReference>
<feature type="coiled-coil region" evidence="5">
    <location>
        <begin position="674"/>
        <end position="701"/>
    </location>
</feature>
<keyword evidence="5" id="KW-0175">Coiled coil</keyword>
<keyword evidence="2 6" id="KW-0812">Transmembrane</keyword>
<evidence type="ECO:0000313" key="9">
    <source>
        <dbReference type="Proteomes" id="UP000055316"/>
    </source>
</evidence>
<organism evidence="8 9">
    <name type="scientific">Bacillus thuringiensis subsp. tolworthi</name>
    <dbReference type="NCBI Taxonomy" id="1442"/>
    <lineage>
        <taxon>Bacteria</taxon>
        <taxon>Bacillati</taxon>
        <taxon>Bacillota</taxon>
        <taxon>Bacilli</taxon>
        <taxon>Bacillales</taxon>
        <taxon>Bacillaceae</taxon>
        <taxon>Bacillus</taxon>
        <taxon>Bacillus cereus group</taxon>
    </lineage>
</organism>
<protein>
    <submittedName>
        <fullName evidence="8">Phage infection protein</fullName>
    </submittedName>
</protein>
<dbReference type="EMBL" id="AP014864">
    <property type="protein sequence ID" value="BAR86579.1"/>
    <property type="molecule type" value="Genomic_DNA"/>
</dbReference>
<sequence length="855" mass="94353">MKQIWRIYKTDLRNVAKHWAAIVIVLGLMILPSLYAWFNIKASWDPYGNTKEVPIAVSNQDAGSNLRGKDINIGDEIVDSLKKNKNLGWKFVDEKQAIYGVERGDYYASITIPKDFSEKIATVLDENPQKPELDYYVNEKVNAIAPKITAKGASGITEEISKNFVKTANGEIFKIFNDLGIDLETNLPSIEKVKDLVFKLEAQFPEMNTLMDKALDDATRAEDVVKVAQKELPVVESVINDGQEALGNLDKFFANNDETLKNAPGTMRNNLTVAKDVMDKANAFTNFLMNPGIDLSGMKGLPEFPARPDLSKMNDEGYKNIARNINQTVNNVLNSARAGTAYGKSVVNGLQNGQFDPEKAKQDLNAVSENLQGRTDSIAYLINVFTELQKSATTDFGQSFFQGRVDRLTKLKSGMENANKGIKDIVNVIGTGQEVKKDVTDVANQKLDAANGLIDQAEKDYNETFVADYKKAVSTVDQAKADANEAYDSVKNEYEKAKNNLEGVIADVNNRGVNGLDSTKVALNDLNGQLQATNNLIGDAIPVLESTNKVLADVNSGKNLNGGIAKLNKIQNSVQKGIDATNKATTLINNGQKPTKEVVESINEATKNASAQLGDFLATYDSEIVPNFNTAIERTKRMSKNTSQILKEADKKLPDVKKLLEDSSKGLVDGKKKLVDIKAEMPATEKKIKELADKIRDFESEEDLKDIIRLLKNDVEKQSDYFANPVNLKENKLFAMPNYGSAMSPFYTVLALWVGALLMVSLLTVEVHEEGANYKSHEIYFGRLLTFLTIGLSQAFIVSMGDIFLLGTYVVDKFWFVLFSLFIGGVFVCIVYSLVSIFGNVGKSMAIILLVLQVK</sequence>